<feature type="region of interest" description="Disordered" evidence="1">
    <location>
        <begin position="1"/>
        <end position="34"/>
    </location>
</feature>
<reference evidence="2 3" key="1">
    <citation type="submission" date="2023-01" db="EMBL/GenBank/DDBJ databases">
        <title>Analysis of 21 Apiospora genomes using comparative genomics revels a genus with tremendous synthesis potential of carbohydrate active enzymes and secondary metabolites.</title>
        <authorList>
            <person name="Sorensen T."/>
        </authorList>
    </citation>
    <scope>NUCLEOTIDE SEQUENCE [LARGE SCALE GENOMIC DNA]</scope>
    <source>
        <strain evidence="2 3">CBS 114990</strain>
    </source>
</reference>
<dbReference type="GeneID" id="92049226"/>
<dbReference type="EMBL" id="JAQQWN010000009">
    <property type="protein sequence ID" value="KAK8065104.1"/>
    <property type="molecule type" value="Genomic_DNA"/>
</dbReference>
<name>A0ABR1V4W8_9PEZI</name>
<evidence type="ECO:0000313" key="3">
    <source>
        <dbReference type="Proteomes" id="UP001433268"/>
    </source>
</evidence>
<protein>
    <submittedName>
        <fullName evidence="2">Uncharacterized protein</fullName>
    </submittedName>
</protein>
<evidence type="ECO:0000256" key="1">
    <source>
        <dbReference type="SAM" id="MobiDB-lite"/>
    </source>
</evidence>
<gene>
    <name evidence="2" type="ORF">PG997_011851</name>
</gene>
<accession>A0ABR1V4W8</accession>
<feature type="compositionally biased region" description="Polar residues" evidence="1">
    <location>
        <begin position="53"/>
        <end position="62"/>
    </location>
</feature>
<dbReference type="RefSeq" id="XP_066661858.1">
    <property type="nucleotide sequence ID" value="XM_066816166.1"/>
</dbReference>
<organism evidence="2 3">
    <name type="scientific">Apiospora hydei</name>
    <dbReference type="NCBI Taxonomy" id="1337664"/>
    <lineage>
        <taxon>Eukaryota</taxon>
        <taxon>Fungi</taxon>
        <taxon>Dikarya</taxon>
        <taxon>Ascomycota</taxon>
        <taxon>Pezizomycotina</taxon>
        <taxon>Sordariomycetes</taxon>
        <taxon>Xylariomycetidae</taxon>
        <taxon>Amphisphaeriales</taxon>
        <taxon>Apiosporaceae</taxon>
        <taxon>Apiospora</taxon>
    </lineage>
</organism>
<dbReference type="Proteomes" id="UP001433268">
    <property type="component" value="Unassembled WGS sequence"/>
</dbReference>
<evidence type="ECO:0000313" key="2">
    <source>
        <dbReference type="EMBL" id="KAK8065104.1"/>
    </source>
</evidence>
<feature type="region of interest" description="Disordered" evidence="1">
    <location>
        <begin position="48"/>
        <end position="192"/>
    </location>
</feature>
<proteinExistence type="predicted"/>
<keyword evidence="3" id="KW-1185">Reference proteome</keyword>
<sequence length="192" mass="20800">MLNGRPPKAEKELYHIRPRPAHGREQRGLEPQAGRLHAIISRMSDLNLGSLPALNNTPSPQAATPPRQPETAANLHKQARDPDVPAHDRREHRLGRELSSERPSEPPPPLCGLPRPRGSTPPASSQEHPYDVRVPFATGNLQRGPTAMEPPAAAGVLPPPPPAPSRVVGSEWGRAEPRGSSLQDAADRSFPR</sequence>
<comment type="caution">
    <text evidence="2">The sequence shown here is derived from an EMBL/GenBank/DDBJ whole genome shotgun (WGS) entry which is preliminary data.</text>
</comment>
<feature type="compositionally biased region" description="Basic and acidic residues" evidence="1">
    <location>
        <begin position="78"/>
        <end position="104"/>
    </location>
</feature>